<sequence>MSNSQESLNRHSEFEEPLTAIKRKHSGSTVSVQSFKKMNPDTATTSLVNFSEEDQVLASKLQDTYKNIIKLENTCQSKFVLLKSKMEQQKNMSPEINDEAWHLYEQVIKLLDMYYDFLFYALSPSQLADDGSIENKSPEFINRSTKTGEQIVLIYKIPRRMWVYGIVNFLEILKTAYINSLVDYEISGCFTSYCFNILACLTELSSDMTAWWIEKLADLSRMAIALYPSRFIDWKLASEYWYVRAIKLQYGHGKVYYHMCTVQEDSLDALINIGKALLCRDTFQPSLYYLSMILENIRKKRDVSLSTTLEDLTISDFVKIHKFFLESIDASIEMYVSHFAQTYAISKPDGYDFFKDTPVFAPYAEDLLVNEHIIFWFQKSGGMAICNINQLIGFGNPRNPFAKLFGLPEAFISKREKKDKRKRSKSATMDEDNISINSESDAIITSREITDTDNWLNYFDKYLMSGSIELSNTMIKDFTTGPFACGQPHVIVWLYFLISVNKALQDFENSYLNGTVSSDGVSMDDEEDDANFDSVEEELRGADQIPYSNTRYKEEVNRTKTLFEYFIFKIIPWDELVRYLNTGLDIARQTMELPQLFSTSIDEYGPMFSSFSDLQENLNAVSQGLETLPEAWKLWGLIWYDFLDVKTTYTPLNPAPVSEKVFDHPVNGPIFSHEDERVRLLRIVALATYLSDLPGSGLIREGGSFYTSPPATYWTNYEQEMREKGYFKSFFNESTQEFCNIAAPSLETIRPEKLQGSDNSKWWLPIKTDKIISAYEDARDEGRLWNMRFKVWKDKRKIISRIEPSTAGEDADIELTSGEINDYDDLMNTMQVPAQVSALQGDLGECMDSAITMITLDTNMWLKHCGMIYKSVESRVINVSIPLTVFQELRSLRASRELAISDSAIRAVITIRQLFTENLIVPLKFDGSPADLNDISDFQELETWRENADELIIGSVKLNDELRRNIIYTSRPTLNGINGTLSEAEYYQYRYNTLITDDRNMRLRGRANGIMAFQSLWLTFHLKRIADGRCIC</sequence>
<dbReference type="PANTHER" id="PTHR15696">
    <property type="entry name" value="SMG-7 SUPPRESSOR WITH MORPHOLOGICAL EFFECT ON GENITALIA PROTEIN 7"/>
    <property type="match status" value="1"/>
</dbReference>
<dbReference type="InterPro" id="IPR011990">
    <property type="entry name" value="TPR-like_helical_dom_sf"/>
</dbReference>
<dbReference type="Proteomes" id="UP000094565">
    <property type="component" value="Chromosome 3"/>
</dbReference>
<dbReference type="SUPFAM" id="SSF48452">
    <property type="entry name" value="TPR-like"/>
    <property type="match status" value="1"/>
</dbReference>
<dbReference type="EMBL" id="CP014586">
    <property type="protein sequence ID" value="ANZ76832.1"/>
    <property type="molecule type" value="Genomic_DNA"/>
</dbReference>
<dbReference type="InterPro" id="IPR002716">
    <property type="entry name" value="PIN_dom"/>
</dbReference>
<evidence type="ECO:0000313" key="3">
    <source>
        <dbReference type="Proteomes" id="UP000094565"/>
    </source>
</evidence>
<reference evidence="2 3" key="1">
    <citation type="submission" date="2016-02" db="EMBL/GenBank/DDBJ databases">
        <title>Comparative genomic and transcriptomic foundation for Pichia pastoris.</title>
        <authorList>
            <person name="Love K.R."/>
            <person name="Shah K.A."/>
            <person name="Whittaker C.A."/>
            <person name="Wu J."/>
            <person name="Bartlett M.C."/>
            <person name="Ma D."/>
            <person name="Leeson R.L."/>
            <person name="Priest M."/>
            <person name="Young S.K."/>
            <person name="Love J.C."/>
        </authorList>
    </citation>
    <scope>NUCLEOTIDE SEQUENCE [LARGE SCALE GENOMIC DNA]</scope>
    <source>
        <strain evidence="2 3">ATCC 28485</strain>
    </source>
</reference>
<proteinExistence type="predicted"/>
<feature type="domain" description="PIN" evidence="1">
    <location>
        <begin position="852"/>
        <end position="1003"/>
    </location>
</feature>
<dbReference type="PANTHER" id="PTHR15696:SF0">
    <property type="entry name" value="TELOMERASE-BINDING PROTEIN EST1A"/>
    <property type="match status" value="1"/>
</dbReference>
<dbReference type="GO" id="GO:0042162">
    <property type="term" value="F:telomeric DNA binding"/>
    <property type="evidence" value="ECO:0007669"/>
    <property type="project" value="TreeGrafter"/>
</dbReference>
<dbReference type="SMART" id="SM00670">
    <property type="entry name" value="PINc"/>
    <property type="match status" value="1"/>
</dbReference>
<dbReference type="GO" id="GO:0000184">
    <property type="term" value="P:nuclear-transcribed mRNA catabolic process, nonsense-mediated decay"/>
    <property type="evidence" value="ECO:0007669"/>
    <property type="project" value="TreeGrafter"/>
</dbReference>
<name>A0A1B2JFR1_PICPA</name>
<dbReference type="GO" id="GO:0005697">
    <property type="term" value="C:telomerase holoenzyme complex"/>
    <property type="evidence" value="ECO:0007669"/>
    <property type="project" value="TreeGrafter"/>
</dbReference>
<gene>
    <name evidence="2" type="primary">YKR096W</name>
    <name evidence="2" type="ORF">ATY40_BA7504201</name>
</gene>
<dbReference type="AlphaFoldDB" id="A0A1B2JFR1"/>
<dbReference type="Gene3D" id="3.40.50.1010">
    <property type="entry name" value="5'-nuclease"/>
    <property type="match status" value="1"/>
</dbReference>
<dbReference type="InterPro" id="IPR045153">
    <property type="entry name" value="Est1/Ebs1-like"/>
</dbReference>
<dbReference type="OrthoDB" id="2017974at2759"/>
<dbReference type="Pfam" id="PF13638">
    <property type="entry name" value="PIN_4"/>
    <property type="match status" value="1"/>
</dbReference>
<keyword evidence="3" id="KW-1185">Reference proteome</keyword>
<dbReference type="GO" id="GO:0070034">
    <property type="term" value="F:telomerase RNA binding"/>
    <property type="evidence" value="ECO:0007669"/>
    <property type="project" value="TreeGrafter"/>
</dbReference>
<organism evidence="2 3">
    <name type="scientific">Komagataella pastoris</name>
    <name type="common">Yeast</name>
    <name type="synonym">Pichia pastoris</name>
    <dbReference type="NCBI Taxonomy" id="4922"/>
    <lineage>
        <taxon>Eukaryota</taxon>
        <taxon>Fungi</taxon>
        <taxon>Dikarya</taxon>
        <taxon>Ascomycota</taxon>
        <taxon>Saccharomycotina</taxon>
        <taxon>Pichiomycetes</taxon>
        <taxon>Pichiales</taxon>
        <taxon>Pichiaceae</taxon>
        <taxon>Komagataella</taxon>
    </lineage>
</organism>
<evidence type="ECO:0000313" key="2">
    <source>
        <dbReference type="EMBL" id="ANZ76832.1"/>
    </source>
</evidence>
<evidence type="ECO:0000259" key="1">
    <source>
        <dbReference type="SMART" id="SM00670"/>
    </source>
</evidence>
<protein>
    <submittedName>
        <fullName evidence="2">BA75_04201T0</fullName>
    </submittedName>
</protein>
<accession>A0A1B2JFR1</accession>